<gene>
    <name evidence="1" type="ORF">AX760_24665</name>
</gene>
<accession>A0A657LLR2</accession>
<dbReference type="EMBL" id="LSRP01000150">
    <property type="protein sequence ID" value="OJF90070.1"/>
    <property type="molecule type" value="Genomic_DNA"/>
</dbReference>
<keyword evidence="2" id="KW-1185">Reference proteome</keyword>
<proteinExistence type="predicted"/>
<evidence type="ECO:0000313" key="1">
    <source>
        <dbReference type="EMBL" id="OJF90070.1"/>
    </source>
</evidence>
<name>A0A657LLR2_9HYPH</name>
<organism evidence="1 2">
    <name type="scientific">Pararhizobium antarcticum</name>
    <dbReference type="NCBI Taxonomy" id="1798805"/>
    <lineage>
        <taxon>Bacteria</taxon>
        <taxon>Pseudomonadati</taxon>
        <taxon>Pseudomonadota</taxon>
        <taxon>Alphaproteobacteria</taxon>
        <taxon>Hyphomicrobiales</taxon>
        <taxon>Rhizobiaceae</taxon>
        <taxon>Rhizobium/Agrobacterium group</taxon>
        <taxon>Pararhizobium</taxon>
    </lineage>
</organism>
<protein>
    <submittedName>
        <fullName evidence="1">Uncharacterized protein</fullName>
    </submittedName>
</protein>
<evidence type="ECO:0000313" key="2">
    <source>
        <dbReference type="Proteomes" id="UP000182661"/>
    </source>
</evidence>
<dbReference type="Proteomes" id="UP000182661">
    <property type="component" value="Unassembled WGS sequence"/>
</dbReference>
<comment type="caution">
    <text evidence="1">The sequence shown here is derived from an EMBL/GenBank/DDBJ whole genome shotgun (WGS) entry which is preliminary data.</text>
</comment>
<dbReference type="AlphaFoldDB" id="A0A657LLR2"/>
<reference evidence="1 2" key="1">
    <citation type="submission" date="2016-02" db="EMBL/GenBank/DDBJ databases">
        <title>Genome sequencing of a beta-galactosidase producing bacteria Rhizobium sp. 59.</title>
        <authorList>
            <person name="Wang D."/>
            <person name="Kot W."/>
            <person name="Qin Y."/>
            <person name="Hansen L."/>
            <person name="Naqvi K."/>
            <person name="Rensing C."/>
        </authorList>
    </citation>
    <scope>NUCLEOTIDE SEQUENCE [LARGE SCALE GENOMIC DNA]</scope>
    <source>
        <strain evidence="1 2">59</strain>
    </source>
</reference>
<sequence>MGAAQAEGGRLLLMDLAHSFRVQGKLVHRSILFSRLGWSAAPIPARQLLPDHVVTVESKTTFMTVSVISSTVSFGGSENLQK</sequence>